<proteinExistence type="predicted"/>
<accession>A0ACC0DYF6</accession>
<protein>
    <submittedName>
        <fullName evidence="1">Uncharacterized protein</fullName>
    </submittedName>
</protein>
<gene>
    <name evidence="1" type="ORF">MJO28_012978</name>
</gene>
<dbReference type="Proteomes" id="UP001060170">
    <property type="component" value="Chromosome 13"/>
</dbReference>
<dbReference type="EMBL" id="CM045877">
    <property type="protein sequence ID" value="KAI7940693.1"/>
    <property type="molecule type" value="Genomic_DNA"/>
</dbReference>
<reference evidence="1 2" key="3">
    <citation type="journal article" date="2022" name="Microbiol. Spectr.">
        <title>Folding features and dynamics of 3D genome architecture in plant fungal pathogens.</title>
        <authorList>
            <person name="Xia C."/>
        </authorList>
    </citation>
    <scope>NUCLEOTIDE SEQUENCE [LARGE SCALE GENOMIC DNA]</scope>
    <source>
        <strain evidence="1 2">93-210</strain>
    </source>
</reference>
<name>A0ACC0DYF6_9BASI</name>
<sequence length="172" mass="18305">MCVLAGARSNKIWLVRNTGSDKGPTGTQIADNGGFHHSFQKSFSVPAAVPEEVVEVSAETKAAEDSGGYVQAGGCPAAIGCNGHFKNLPTYDTHKNSHKNLSSSGFDSLDPPPSFNLSPATVFDDSLYGFTFEHGANEVGEDSFEFEPITDCDSPEFMLRAIEIISEGINAQ</sequence>
<reference evidence="2" key="2">
    <citation type="journal article" date="2018" name="Mol. Plant Microbe Interact.">
        <title>Genome sequence resources for the wheat stripe rust pathogen (Puccinia striiformis f. sp. tritici) and the barley stripe rust pathogen (Puccinia striiformis f. sp. hordei).</title>
        <authorList>
            <person name="Xia C."/>
            <person name="Wang M."/>
            <person name="Yin C."/>
            <person name="Cornejo O.E."/>
            <person name="Hulbert S.H."/>
            <person name="Chen X."/>
        </authorList>
    </citation>
    <scope>NUCLEOTIDE SEQUENCE [LARGE SCALE GENOMIC DNA]</scope>
    <source>
        <strain evidence="2">93-210</strain>
    </source>
</reference>
<organism evidence="1 2">
    <name type="scientific">Puccinia striiformis f. sp. tritici</name>
    <dbReference type="NCBI Taxonomy" id="168172"/>
    <lineage>
        <taxon>Eukaryota</taxon>
        <taxon>Fungi</taxon>
        <taxon>Dikarya</taxon>
        <taxon>Basidiomycota</taxon>
        <taxon>Pucciniomycotina</taxon>
        <taxon>Pucciniomycetes</taxon>
        <taxon>Pucciniales</taxon>
        <taxon>Pucciniaceae</taxon>
        <taxon>Puccinia</taxon>
    </lineage>
</organism>
<reference evidence="2" key="1">
    <citation type="journal article" date="2018" name="BMC Genomics">
        <title>Genomic insights into host adaptation between the wheat stripe rust pathogen (Puccinia striiformis f. sp. tritici) and the barley stripe rust pathogen (Puccinia striiformis f. sp. hordei).</title>
        <authorList>
            <person name="Xia C."/>
            <person name="Wang M."/>
            <person name="Yin C."/>
            <person name="Cornejo O.E."/>
            <person name="Hulbert S.H."/>
            <person name="Chen X."/>
        </authorList>
    </citation>
    <scope>NUCLEOTIDE SEQUENCE [LARGE SCALE GENOMIC DNA]</scope>
    <source>
        <strain evidence="2">93-210</strain>
    </source>
</reference>
<keyword evidence="2" id="KW-1185">Reference proteome</keyword>
<evidence type="ECO:0000313" key="2">
    <source>
        <dbReference type="Proteomes" id="UP001060170"/>
    </source>
</evidence>
<evidence type="ECO:0000313" key="1">
    <source>
        <dbReference type="EMBL" id="KAI7940693.1"/>
    </source>
</evidence>
<comment type="caution">
    <text evidence="1">The sequence shown here is derived from an EMBL/GenBank/DDBJ whole genome shotgun (WGS) entry which is preliminary data.</text>
</comment>